<comment type="caution">
    <text evidence="1">The sequence shown here is derived from an EMBL/GenBank/DDBJ whole genome shotgun (WGS) entry which is preliminary data.</text>
</comment>
<sequence length="240" mass="26696">MANTVLLNNLAHQDLKVVTRFGAEYGDNVSSALAFPTEFIELQKEYPILFRKNPETQKFHSTVLLGLSQGENLFLNTAVKTGWDAYYIPAVIARGPFLIGFQSDADNNKVPVIHIDLDHPKANDEKGYALFLEHGGNGPYLDHIASILKIIHEGIAMQDAMFNAFTELGLIESVDIEIDLHSGEKQRLVGNFTINEEKLIALGGDQLEKLNKAGFLPLAYTVISSMTNIRKLTEIKNKKK</sequence>
<dbReference type="Pfam" id="PF07277">
    <property type="entry name" value="SapC"/>
    <property type="match status" value="1"/>
</dbReference>
<dbReference type="InterPro" id="IPR010836">
    <property type="entry name" value="SapC"/>
</dbReference>
<evidence type="ECO:0000313" key="1">
    <source>
        <dbReference type="EMBL" id="MDR7092273.1"/>
    </source>
</evidence>
<evidence type="ECO:0008006" key="3">
    <source>
        <dbReference type="Google" id="ProtNLM"/>
    </source>
</evidence>
<protein>
    <recommendedName>
        <fullName evidence="3">SapC protein</fullName>
    </recommendedName>
</protein>
<evidence type="ECO:0000313" key="2">
    <source>
        <dbReference type="Proteomes" id="UP001253595"/>
    </source>
</evidence>
<accession>A0ABU1V4L5</accession>
<name>A0ABU1V4L5_9GAMM</name>
<keyword evidence="2" id="KW-1185">Reference proteome</keyword>
<dbReference type="EMBL" id="JAVDVX010000027">
    <property type="protein sequence ID" value="MDR7092273.1"/>
    <property type="molecule type" value="Genomic_DNA"/>
</dbReference>
<reference evidence="1 2" key="1">
    <citation type="submission" date="2023-07" db="EMBL/GenBank/DDBJ databases">
        <title>Sorghum-associated microbial communities from plants grown in Nebraska, USA.</title>
        <authorList>
            <person name="Schachtman D."/>
        </authorList>
    </citation>
    <scope>NUCLEOTIDE SEQUENCE [LARGE SCALE GENOMIC DNA]</scope>
    <source>
        <strain evidence="1 2">BE190</strain>
    </source>
</reference>
<dbReference type="RefSeq" id="WP_310076420.1">
    <property type="nucleotide sequence ID" value="NZ_JAVDVX010000027.1"/>
</dbReference>
<dbReference type="Proteomes" id="UP001253595">
    <property type="component" value="Unassembled WGS sequence"/>
</dbReference>
<proteinExistence type="predicted"/>
<organism evidence="1 2">
    <name type="scientific">Cellvibrio fibrivorans</name>
    <dbReference type="NCBI Taxonomy" id="126350"/>
    <lineage>
        <taxon>Bacteria</taxon>
        <taxon>Pseudomonadati</taxon>
        <taxon>Pseudomonadota</taxon>
        <taxon>Gammaproteobacteria</taxon>
        <taxon>Cellvibrionales</taxon>
        <taxon>Cellvibrionaceae</taxon>
        <taxon>Cellvibrio</taxon>
    </lineage>
</organism>
<gene>
    <name evidence="1" type="ORF">J2X05_004322</name>
</gene>